<feature type="domain" description="Transposase IS4-like" evidence="1">
    <location>
        <begin position="171"/>
        <end position="439"/>
    </location>
</feature>
<dbReference type="GO" id="GO:0003677">
    <property type="term" value="F:DNA binding"/>
    <property type="evidence" value="ECO:0007669"/>
    <property type="project" value="InterPro"/>
</dbReference>
<dbReference type="PANTHER" id="PTHR34614">
    <property type="match status" value="1"/>
</dbReference>
<organism evidence="2 3">
    <name type="scientific">Candidatus Woesebacteria bacterium GW2011_GWA2_33_28</name>
    <dbReference type="NCBI Taxonomy" id="1618561"/>
    <lineage>
        <taxon>Bacteria</taxon>
        <taxon>Candidatus Woeseibacteriota</taxon>
    </lineage>
</organism>
<dbReference type="NCBIfam" id="NF033559">
    <property type="entry name" value="transpos_IS1634"/>
    <property type="match status" value="1"/>
</dbReference>
<dbReference type="Pfam" id="PF01609">
    <property type="entry name" value="DDE_Tnp_1"/>
    <property type="match status" value="1"/>
</dbReference>
<dbReference type="AlphaFoldDB" id="A0A0F9ZVW7"/>
<evidence type="ECO:0000313" key="2">
    <source>
        <dbReference type="EMBL" id="KKP48354.1"/>
    </source>
</evidence>
<dbReference type="InterPro" id="IPR002559">
    <property type="entry name" value="Transposase_11"/>
</dbReference>
<evidence type="ECO:0000259" key="1">
    <source>
        <dbReference type="Pfam" id="PF01609"/>
    </source>
</evidence>
<evidence type="ECO:0000313" key="3">
    <source>
        <dbReference type="Proteomes" id="UP000033995"/>
    </source>
</evidence>
<dbReference type="EMBL" id="LBOZ01000001">
    <property type="protein sequence ID" value="KKP48354.1"/>
    <property type="molecule type" value="Genomic_DNA"/>
</dbReference>
<reference evidence="2 3" key="1">
    <citation type="journal article" date="2015" name="Nature">
        <title>rRNA introns, odd ribosomes, and small enigmatic genomes across a large radiation of phyla.</title>
        <authorList>
            <person name="Brown C.T."/>
            <person name="Hug L.A."/>
            <person name="Thomas B.C."/>
            <person name="Sharon I."/>
            <person name="Castelle C.J."/>
            <person name="Singh A."/>
            <person name="Wilkins M.J."/>
            <person name="Williams K.H."/>
            <person name="Banfield J.F."/>
        </authorList>
    </citation>
    <scope>NUCLEOTIDE SEQUENCE [LARGE SCALE GENOMIC DNA]</scope>
</reference>
<proteinExistence type="predicted"/>
<sequence length="493" mass="57119">MRVRKVKLASGGVSVQVVSGGHDYKVIKHIGSTKDFGKLQGLICLAHDFVRKYERTGSLFSEFEKNHIVSLDSLDFVGLNYSFAYQFLEKYYKLNGFEGLLDSLLKDLSIVRVIDPCSKLRSIGILKKYFEINYTKNTLYKRLLRFNRLKDDAEKLAFEYAKKYLSFDFSLVFFDITTLYFETFKEDKEEFRRIGFSKDNKPNQPQVLVSLIVTKEGYPIAMDVFSGNTFEGHTMIPTIENFKKKHGIENLTIVADAGMLSFDNIQKLVQKDIKYIVGARISSLPLKLTKELSNTLNKTEGIFFQVETDKGILLCDYSVKRANKNRSDRKKQIQKALNQINSNSKYSKRSRFVKETSKLKPVLNQELIFKDELLEGIKGYYTNLKNQEPSLIISRYKDLWHVEKAFRIAKSDLLARPVFHYKKESIKAHILIVFLSLCLIKSIELKNKKSIREIKDIIMSVPDVRLLNTITGEITTKRQKNKETEELITKLKY</sequence>
<comment type="caution">
    <text evidence="2">The sequence shown here is derived from an EMBL/GenBank/DDBJ whole genome shotgun (WGS) entry which is preliminary data.</text>
</comment>
<dbReference type="GO" id="GO:0004803">
    <property type="term" value="F:transposase activity"/>
    <property type="evidence" value="ECO:0007669"/>
    <property type="project" value="InterPro"/>
</dbReference>
<name>A0A0F9ZVW7_9BACT</name>
<dbReference type="GO" id="GO:0006313">
    <property type="term" value="P:DNA transposition"/>
    <property type="evidence" value="ECO:0007669"/>
    <property type="project" value="InterPro"/>
</dbReference>
<dbReference type="PANTHER" id="PTHR34614:SF2">
    <property type="entry name" value="TRANSPOSASE IS4-LIKE DOMAIN-CONTAINING PROTEIN"/>
    <property type="match status" value="1"/>
</dbReference>
<dbReference type="Proteomes" id="UP000033995">
    <property type="component" value="Unassembled WGS sequence"/>
</dbReference>
<protein>
    <submittedName>
        <fullName evidence="2">Transposase IS4 family protein</fullName>
    </submittedName>
</protein>
<dbReference type="InterPro" id="IPR047654">
    <property type="entry name" value="IS1634_transpos"/>
</dbReference>
<accession>A0A0F9ZVW7</accession>
<gene>
    <name evidence="2" type="ORF">UR38_C0001G0150</name>
</gene>